<dbReference type="GO" id="GO:0003677">
    <property type="term" value="F:DNA binding"/>
    <property type="evidence" value="ECO:0007669"/>
    <property type="project" value="InterPro"/>
</dbReference>
<dbReference type="AlphaFoldDB" id="A0A5C7SZ93"/>
<gene>
    <name evidence="2" type="ORF">E6Q80_05650</name>
</gene>
<feature type="domain" description="Helicase/UvrB N-terminal" evidence="1">
    <location>
        <begin position="152"/>
        <end position="372"/>
    </location>
</feature>
<name>A0A5C7SZ93_THASP</name>
<dbReference type="SUPFAM" id="SSF52540">
    <property type="entry name" value="P-loop containing nucleoside triphosphate hydrolases"/>
    <property type="match status" value="1"/>
</dbReference>
<dbReference type="RefSeq" id="WP_276657473.1">
    <property type="nucleotide sequence ID" value="NZ_SSFD01000077.1"/>
</dbReference>
<evidence type="ECO:0000313" key="2">
    <source>
        <dbReference type="EMBL" id="TXH87981.1"/>
    </source>
</evidence>
<dbReference type="GO" id="GO:0005829">
    <property type="term" value="C:cytosol"/>
    <property type="evidence" value="ECO:0007669"/>
    <property type="project" value="TreeGrafter"/>
</dbReference>
<keyword evidence="2" id="KW-0540">Nuclease</keyword>
<proteinExistence type="predicted"/>
<dbReference type="Pfam" id="PF04851">
    <property type="entry name" value="ResIII"/>
    <property type="match status" value="1"/>
</dbReference>
<comment type="caution">
    <text evidence="2">The sequence shown here is derived from an EMBL/GenBank/DDBJ whole genome shotgun (WGS) entry which is preliminary data.</text>
</comment>
<dbReference type="PANTHER" id="PTHR47396:SF1">
    <property type="entry name" value="ATP-DEPENDENT HELICASE IRC3-RELATED"/>
    <property type="match status" value="1"/>
</dbReference>
<evidence type="ECO:0000313" key="3">
    <source>
        <dbReference type="Proteomes" id="UP000321192"/>
    </source>
</evidence>
<accession>A0A5C7SZ93</accession>
<organism evidence="2 3">
    <name type="scientific">Thauera aminoaromatica</name>
    <dbReference type="NCBI Taxonomy" id="164330"/>
    <lineage>
        <taxon>Bacteria</taxon>
        <taxon>Pseudomonadati</taxon>
        <taxon>Pseudomonadota</taxon>
        <taxon>Betaproteobacteria</taxon>
        <taxon>Rhodocyclales</taxon>
        <taxon>Zoogloeaceae</taxon>
        <taxon>Thauera</taxon>
    </lineage>
</organism>
<evidence type="ECO:0000259" key="1">
    <source>
        <dbReference type="Pfam" id="PF04851"/>
    </source>
</evidence>
<dbReference type="InterPro" id="IPR050742">
    <property type="entry name" value="Helicase_Restrict-Modif_Enz"/>
</dbReference>
<dbReference type="GO" id="GO:0004519">
    <property type="term" value="F:endonuclease activity"/>
    <property type="evidence" value="ECO:0007669"/>
    <property type="project" value="UniProtKB-KW"/>
</dbReference>
<keyword evidence="2" id="KW-0378">Hydrolase</keyword>
<dbReference type="Proteomes" id="UP000321192">
    <property type="component" value="Unassembled WGS sequence"/>
</dbReference>
<dbReference type="PANTHER" id="PTHR47396">
    <property type="entry name" value="TYPE I RESTRICTION ENZYME ECOKI R PROTEIN"/>
    <property type="match status" value="1"/>
</dbReference>
<dbReference type="InterPro" id="IPR006935">
    <property type="entry name" value="Helicase/UvrB_N"/>
</dbReference>
<dbReference type="GO" id="GO:0005524">
    <property type="term" value="F:ATP binding"/>
    <property type="evidence" value="ECO:0007669"/>
    <property type="project" value="InterPro"/>
</dbReference>
<sequence>MSNAFFEHPILNSPYAYPARHWELDEQGQPTQRIVDSRRRAEFITPIPKPRKRRSTGQQASLIFDEGAGLSSEAQQYDHTATINAVRAEVDKWRALPEAQWRVTPETARLLRHWRQHVFAGIRPFFCQIEAVETAIWLTEVAPNAGKNGQRFIEHLASANAEANPELLRIALKLATGAGKTTVMAMLIAWQTINAVRYPNSRRFTRGFLIVAPGITIRDRLRVLLPNDPDSYYASRELIPADLLPELARARIVITNYHAFKLRERMPLSKGGRLLLQGRDGAPLQTLETEGQMLQRVMPELMGMKNILAINDEAHHCYREKPNALDDDDLKGDDRKEAEQNNEAARLWISGLEAVKRKLGLARVIDLSATPFFLRGSGYAEGTLFPWTMSDFSLMDAIECGIVKLPRVPVADNIPGGEMPKFRNLWEHIRSRMPKKGRGKAAALDPLSLPVELQTALEALYGHYRQTYELWQQAGIRVPPCFIVVCNNTSTSKLVYDYIAGFRREQEGETTTFENGRLALFRNFDDNGEPLARPRTLLIDSEQLESGEALDKNFRDIAGDEIERFRREIVERTGDRQRAENITDQDLLREVMNTVGKEGRLGESIRCVVSVSMLTEGWDANTVTHVLGVRAFGTQLLCEQVIGRALRRQSYDLNEQGLFNTEYADVLGIPFDFTAKPVVAPPQPPRETVHVRAVRPERDALEIRFPRVQGYRVELPQERLTAEFDPDTSVLTLTPEIVGPTQNENRGIIGEGVVLSVEHLREIREATLLMHLTKHLLYRHWRDPGEQPKLHLFGQLKQITRQWLNKYLDCKGGTYPAQLMYQELADMACRRITDGIVRATEGKRPIQAVLDPYNPTGSTAHVSFNTSKTDRWQTDPRRCHLNWVILDSDWEAEFCRVAEAHPRVLAYVKNHNLGLEVPYRFGSSMRCYLPDFIVLVDDGKGAGDPLHLIVEIKGYRAEDAKEKKATMDSYWVPGVNNLGRYGRWAFVEFTDVWTIQDDFSQQVARAFEAMIDQALIRKSSGMKD</sequence>
<dbReference type="NCBIfam" id="NF046055">
    <property type="entry name" value="restr_BPTD_3080"/>
    <property type="match status" value="1"/>
</dbReference>
<dbReference type="GO" id="GO:0016787">
    <property type="term" value="F:hydrolase activity"/>
    <property type="evidence" value="ECO:0007669"/>
    <property type="project" value="InterPro"/>
</dbReference>
<reference evidence="2 3" key="1">
    <citation type="submission" date="2018-09" db="EMBL/GenBank/DDBJ databases">
        <title>Metagenome Assembled Genomes from an Advanced Water Purification Facility.</title>
        <authorList>
            <person name="Stamps B.W."/>
            <person name="Spear J.R."/>
        </authorList>
    </citation>
    <scope>NUCLEOTIDE SEQUENCE [LARGE SCALE GENOMIC DNA]</scope>
    <source>
        <strain evidence="2">Bin_27_1</strain>
    </source>
</reference>
<keyword evidence="2" id="KW-0255">Endonuclease</keyword>
<dbReference type="EMBL" id="SSFD01000077">
    <property type="protein sequence ID" value="TXH87981.1"/>
    <property type="molecule type" value="Genomic_DNA"/>
</dbReference>
<protein>
    <submittedName>
        <fullName evidence="2">Restriction endonuclease</fullName>
    </submittedName>
</protein>
<dbReference type="InterPro" id="IPR027417">
    <property type="entry name" value="P-loop_NTPase"/>
</dbReference>
<dbReference type="Gene3D" id="3.40.50.300">
    <property type="entry name" value="P-loop containing nucleotide triphosphate hydrolases"/>
    <property type="match status" value="2"/>
</dbReference>